<reference evidence="1" key="1">
    <citation type="submission" date="2024-07" db="EMBL/GenBank/DDBJ databases">
        <title>A survey of Mimosa microsymbionts across Brazilian biomes reveals a high diversity of Paraburkholderia nodulating endemic species, but also that Cupriavidus is common as a symbiont of widespread species.</title>
        <authorList>
            <person name="Rouws L."/>
            <person name="Barauna A."/>
            <person name="Beukes C."/>
            <person name="Rouws J.R.C."/>
            <person name="De Faria S.M."/>
            <person name="Gross E."/>
            <person name="Bueno Dos Reis Junior F."/>
            <person name="Simon M.F."/>
            <person name="Maluk M."/>
            <person name="Odee D.W."/>
            <person name="Kenicer G."/>
            <person name="Young J.P.W."/>
            <person name="Reis V.M."/>
            <person name="Zilli J."/>
            <person name="James E.K."/>
        </authorList>
    </citation>
    <scope>NUCLEOTIDE SEQUENCE</scope>
    <source>
        <strain evidence="1">EG181B</strain>
    </source>
</reference>
<dbReference type="Proteomes" id="UP001558850">
    <property type="component" value="Unassembled WGS sequence"/>
</dbReference>
<comment type="caution">
    <text evidence="1">The sequence shown here is derived from an EMBL/GenBank/DDBJ whole genome shotgun (WGS) entry which is preliminary data.</text>
</comment>
<accession>A0ACC6U8C2</accession>
<protein>
    <submittedName>
        <fullName evidence="1">Uncharacterized protein</fullName>
    </submittedName>
</protein>
<keyword evidence="2" id="KW-1185">Reference proteome</keyword>
<dbReference type="EMBL" id="JBFRCH010000025">
    <property type="protein sequence ID" value="MEX3935923.1"/>
    <property type="molecule type" value="Genomic_DNA"/>
</dbReference>
<sequence length="59" mass="6594">MIAVARRRPESPVVMGTQFTQRPPDQIRDNKPLFPLFPADSDASMNPAGLPRGRFELIS</sequence>
<organism evidence="1 2">
    <name type="scientific">Paraburkholderia phymatum</name>
    <dbReference type="NCBI Taxonomy" id="148447"/>
    <lineage>
        <taxon>Bacteria</taxon>
        <taxon>Pseudomonadati</taxon>
        <taxon>Pseudomonadota</taxon>
        <taxon>Betaproteobacteria</taxon>
        <taxon>Burkholderiales</taxon>
        <taxon>Burkholderiaceae</taxon>
        <taxon>Paraburkholderia</taxon>
    </lineage>
</organism>
<evidence type="ECO:0000313" key="1">
    <source>
        <dbReference type="EMBL" id="MEX3935923.1"/>
    </source>
</evidence>
<evidence type="ECO:0000313" key="2">
    <source>
        <dbReference type="Proteomes" id="UP001558850"/>
    </source>
</evidence>
<proteinExistence type="predicted"/>
<name>A0ACC6U8C2_9BURK</name>
<gene>
    <name evidence="1" type="ORF">AB4Y32_29730</name>
</gene>